<dbReference type="SUPFAM" id="SSF51735">
    <property type="entry name" value="NAD(P)-binding Rossmann-fold domains"/>
    <property type="match status" value="1"/>
</dbReference>
<comment type="subcellular location">
    <subcellularLocation>
        <location evidence="1">Membrane</location>
        <topology evidence="1">Multi-pass membrane protein</topology>
    </subcellularLocation>
</comment>
<dbReference type="EMBL" id="UYYG01000012">
    <property type="protein sequence ID" value="VDN51069.1"/>
    <property type="molecule type" value="Genomic_DNA"/>
</dbReference>
<reference evidence="14 16" key="2">
    <citation type="submission" date="2018-11" db="EMBL/GenBank/DDBJ databases">
        <authorList>
            <consortium name="Pathogen Informatics"/>
        </authorList>
    </citation>
    <scope>NUCLEOTIDE SEQUENCE [LARGE SCALE GENOMIC DNA]</scope>
</reference>
<evidence type="ECO:0000256" key="1">
    <source>
        <dbReference type="ARBA" id="ARBA00004141"/>
    </source>
</evidence>
<dbReference type="Gene3D" id="3.40.50.720">
    <property type="entry name" value="NAD(P)-binding Rossmann-like Domain"/>
    <property type="match status" value="1"/>
</dbReference>
<evidence type="ECO:0000313" key="14">
    <source>
        <dbReference type="EMBL" id="VDN51069.1"/>
    </source>
</evidence>
<keyword evidence="8" id="KW-0472">Membrane</keyword>
<dbReference type="PRINTS" id="PR00081">
    <property type="entry name" value="GDHRDH"/>
</dbReference>
<dbReference type="OrthoDB" id="10253736at2759"/>
<evidence type="ECO:0000256" key="11">
    <source>
        <dbReference type="ARBA" id="ARBA00082544"/>
    </source>
</evidence>
<keyword evidence="4" id="KW-0521">NADP</keyword>
<feature type="chain" id="PRO_5041119553" description="Short-chain dehydrogenase/reductase 3" evidence="13">
    <location>
        <begin position="17"/>
        <end position="337"/>
    </location>
</feature>
<evidence type="ECO:0000256" key="9">
    <source>
        <dbReference type="ARBA" id="ARBA00059620"/>
    </source>
</evidence>
<sequence>MFLTLIKVIMYTAVGALKAVLPTGFLPRKDVSNQIVLITGSASGIGRLFAVELSINIKVVVEKVMAVLMIKNKEMRRCDCYDRSIAGDTEFAKLGCRLVLWDINEVENAETRRLVEEQGAKAFTYTVDLSKRIEIYKYAEKVKSNVGHVDVLISNAGVANGKRFFESDDDENMFVMDVNTNALFFLSKAFMPHMIENNQGHLVVVASIAGKLVISGLVDYCTSKHGAVGFSEALASELRTLKKDNVHVTTICPFFIDTGMFHGVEKGLCGMFPILKPEYVVEQSMEAILTNKTTLCLPKATYLALFFASFLPDNVQYLIGNYLGIIPVMDYFQGRKV</sequence>
<feature type="signal peptide" evidence="13">
    <location>
        <begin position="1"/>
        <end position="16"/>
    </location>
</feature>
<dbReference type="STRING" id="318479.A0A0N4UFA3"/>
<keyword evidence="13" id="KW-0732">Signal</keyword>
<dbReference type="InterPro" id="IPR002347">
    <property type="entry name" value="SDR_fam"/>
</dbReference>
<evidence type="ECO:0000256" key="5">
    <source>
        <dbReference type="ARBA" id="ARBA00022989"/>
    </source>
</evidence>
<accession>A0A0N4UFA3</accession>
<dbReference type="PROSITE" id="PS00061">
    <property type="entry name" value="ADH_SHORT"/>
    <property type="match status" value="1"/>
</dbReference>
<dbReference type="InterPro" id="IPR020904">
    <property type="entry name" value="Sc_DH/Rdtase_CS"/>
</dbReference>
<proteinExistence type="inferred from homology"/>
<keyword evidence="3" id="KW-0812">Transmembrane</keyword>
<protein>
    <recommendedName>
        <fullName evidence="10">Short-chain dehydrogenase/reductase 3</fullName>
    </recommendedName>
    <alternativeName>
        <fullName evidence="11">Retinal short-chain dehydrogenase/reductase 1</fullName>
    </alternativeName>
</protein>
<evidence type="ECO:0000256" key="3">
    <source>
        <dbReference type="ARBA" id="ARBA00022692"/>
    </source>
</evidence>
<keyword evidence="7" id="KW-0443">Lipid metabolism</keyword>
<dbReference type="GO" id="GO:0052650">
    <property type="term" value="F:all-trans-retinol dehydrogenase (NADP+) activity"/>
    <property type="evidence" value="ECO:0007669"/>
    <property type="project" value="UniProtKB-ARBA"/>
</dbReference>
<dbReference type="Proteomes" id="UP000038040">
    <property type="component" value="Unplaced"/>
</dbReference>
<evidence type="ECO:0000256" key="2">
    <source>
        <dbReference type="ARBA" id="ARBA00006484"/>
    </source>
</evidence>
<comment type="similarity">
    <text evidence="2 12">Belongs to the short-chain dehydrogenases/reductases (SDR) family.</text>
</comment>
<comment type="function">
    <text evidence="9">Catalyzes the reduction of all-trans-retinal to all-trans-retinol in the presence of NADPH.</text>
</comment>
<evidence type="ECO:0000256" key="7">
    <source>
        <dbReference type="ARBA" id="ARBA00023098"/>
    </source>
</evidence>
<dbReference type="CDD" id="cd05339">
    <property type="entry name" value="17beta-HSDXI-like_SDR_c"/>
    <property type="match status" value="1"/>
</dbReference>
<dbReference type="GO" id="GO:0005811">
    <property type="term" value="C:lipid droplet"/>
    <property type="evidence" value="ECO:0007669"/>
    <property type="project" value="TreeGrafter"/>
</dbReference>
<keyword evidence="6" id="KW-0560">Oxidoreductase</keyword>
<evidence type="ECO:0000256" key="13">
    <source>
        <dbReference type="SAM" id="SignalP"/>
    </source>
</evidence>
<gene>
    <name evidence="14" type="ORF">DME_LOCUS1042</name>
</gene>
<dbReference type="GO" id="GO:0016020">
    <property type="term" value="C:membrane"/>
    <property type="evidence" value="ECO:0007669"/>
    <property type="project" value="UniProtKB-SubCell"/>
</dbReference>
<dbReference type="PANTHER" id="PTHR24322:SF742">
    <property type="entry name" value="PROTEIN DHS-3"/>
    <property type="match status" value="1"/>
</dbReference>
<reference evidence="17" key="1">
    <citation type="submission" date="2017-02" db="UniProtKB">
        <authorList>
            <consortium name="WormBaseParasite"/>
        </authorList>
    </citation>
    <scope>IDENTIFICATION</scope>
</reference>
<dbReference type="Proteomes" id="UP000274756">
    <property type="component" value="Unassembled WGS sequence"/>
</dbReference>
<dbReference type="Pfam" id="PF00106">
    <property type="entry name" value="adh_short"/>
    <property type="match status" value="1"/>
</dbReference>
<dbReference type="FunFam" id="3.40.50.720:FF:000131">
    <property type="entry name" value="Short-chain dehydrogenase/reductase 3"/>
    <property type="match status" value="1"/>
</dbReference>
<evidence type="ECO:0000256" key="10">
    <source>
        <dbReference type="ARBA" id="ARBA00068717"/>
    </source>
</evidence>
<dbReference type="InterPro" id="IPR036291">
    <property type="entry name" value="NAD(P)-bd_dom_sf"/>
</dbReference>
<organism evidence="15 17">
    <name type="scientific">Dracunculus medinensis</name>
    <name type="common">Guinea worm</name>
    <dbReference type="NCBI Taxonomy" id="318479"/>
    <lineage>
        <taxon>Eukaryota</taxon>
        <taxon>Metazoa</taxon>
        <taxon>Ecdysozoa</taxon>
        <taxon>Nematoda</taxon>
        <taxon>Chromadorea</taxon>
        <taxon>Rhabditida</taxon>
        <taxon>Spirurina</taxon>
        <taxon>Dracunculoidea</taxon>
        <taxon>Dracunculidae</taxon>
        <taxon>Dracunculus</taxon>
    </lineage>
</organism>
<evidence type="ECO:0000313" key="16">
    <source>
        <dbReference type="Proteomes" id="UP000274756"/>
    </source>
</evidence>
<evidence type="ECO:0000313" key="15">
    <source>
        <dbReference type="Proteomes" id="UP000038040"/>
    </source>
</evidence>
<dbReference type="PANTHER" id="PTHR24322">
    <property type="entry name" value="PKSB"/>
    <property type="match status" value="1"/>
</dbReference>
<evidence type="ECO:0000256" key="12">
    <source>
        <dbReference type="RuleBase" id="RU000363"/>
    </source>
</evidence>
<evidence type="ECO:0000256" key="4">
    <source>
        <dbReference type="ARBA" id="ARBA00022857"/>
    </source>
</evidence>
<name>A0A0N4UFA3_DRAME</name>
<evidence type="ECO:0000256" key="8">
    <source>
        <dbReference type="ARBA" id="ARBA00023136"/>
    </source>
</evidence>
<dbReference type="WBParaSite" id="DME_0000610301-mRNA-1">
    <property type="protein sequence ID" value="DME_0000610301-mRNA-1"/>
    <property type="gene ID" value="DME_0000610301"/>
</dbReference>
<keyword evidence="16" id="KW-1185">Reference proteome</keyword>
<keyword evidence="5" id="KW-1133">Transmembrane helix</keyword>
<evidence type="ECO:0000313" key="17">
    <source>
        <dbReference type="WBParaSite" id="DME_0000610301-mRNA-1"/>
    </source>
</evidence>
<evidence type="ECO:0000256" key="6">
    <source>
        <dbReference type="ARBA" id="ARBA00023002"/>
    </source>
</evidence>
<dbReference type="AlphaFoldDB" id="A0A0N4UFA3"/>
<dbReference type="PRINTS" id="PR00080">
    <property type="entry name" value="SDRFAMILY"/>
</dbReference>